<feature type="region of interest" description="Disordered" evidence="1">
    <location>
        <begin position="13"/>
        <end position="44"/>
    </location>
</feature>
<dbReference type="EMBL" id="JBBKAM010000002">
    <property type="protein sequence ID" value="MEJ8640394.1"/>
    <property type="molecule type" value="Genomic_DNA"/>
</dbReference>
<protein>
    <submittedName>
        <fullName evidence="2">Uncharacterized protein</fullName>
    </submittedName>
</protein>
<evidence type="ECO:0000256" key="1">
    <source>
        <dbReference type="SAM" id="MobiDB-lite"/>
    </source>
</evidence>
<evidence type="ECO:0000313" key="2">
    <source>
        <dbReference type="EMBL" id="MEJ8640394.1"/>
    </source>
</evidence>
<comment type="caution">
    <text evidence="2">The sequence shown here is derived from an EMBL/GenBank/DDBJ whole genome shotgun (WGS) entry which is preliminary data.</text>
</comment>
<organism evidence="2 3">
    <name type="scientific">Streptomyces caledonius</name>
    <dbReference type="NCBI Taxonomy" id="3134107"/>
    <lineage>
        <taxon>Bacteria</taxon>
        <taxon>Bacillati</taxon>
        <taxon>Actinomycetota</taxon>
        <taxon>Actinomycetes</taxon>
        <taxon>Kitasatosporales</taxon>
        <taxon>Streptomycetaceae</taxon>
        <taxon>Streptomyces</taxon>
    </lineage>
</organism>
<evidence type="ECO:0000313" key="3">
    <source>
        <dbReference type="Proteomes" id="UP001382904"/>
    </source>
</evidence>
<proteinExistence type="predicted"/>
<dbReference type="Proteomes" id="UP001382904">
    <property type="component" value="Unassembled WGS sequence"/>
</dbReference>
<reference evidence="2 3" key="1">
    <citation type="submission" date="2024-03" db="EMBL/GenBank/DDBJ databases">
        <title>Novel Streptomyces species of biotechnological and ecological value are a feature of Machair soil.</title>
        <authorList>
            <person name="Prole J.R."/>
            <person name="Goodfellow M."/>
            <person name="Allenby N."/>
            <person name="Ward A.C."/>
        </authorList>
    </citation>
    <scope>NUCLEOTIDE SEQUENCE [LARGE SCALE GENOMIC DNA]</scope>
    <source>
        <strain evidence="2 3">MS1.HAVA.3</strain>
    </source>
</reference>
<keyword evidence="3" id="KW-1185">Reference proteome</keyword>
<accession>A0ABU8TXQ5</accession>
<name>A0ABU8TXQ5_9ACTN</name>
<sequence>MIDAADGRVLARADTRTSAAGSVQVPHPDPSQMGLTIGEGQDGSPLRWGRWDGQALTVDGFGDEDRVLMAVSPSGDRMLTVTHDQDTLAVHRVADGSVESELRADALPGHPDADPDNEDAEVFFDYEGGFVDEGTAVVGTVESDEESGEGRHWIVGLTGMRPARRLTYPFPVSGLPRATGDGTWFTTTATENAVHVWGL</sequence>
<dbReference type="SUPFAM" id="SSF82171">
    <property type="entry name" value="DPP6 N-terminal domain-like"/>
    <property type="match status" value="1"/>
</dbReference>
<gene>
    <name evidence="2" type="ORF">WKI68_01035</name>
</gene>